<dbReference type="SUPFAM" id="SSF50249">
    <property type="entry name" value="Nucleic acid-binding proteins"/>
    <property type="match status" value="1"/>
</dbReference>
<evidence type="ECO:0000259" key="1">
    <source>
        <dbReference type="PROSITE" id="PS50126"/>
    </source>
</evidence>
<protein>
    <recommendedName>
        <fullName evidence="1">S1 motif domain-containing protein</fullName>
    </recommendedName>
</protein>
<feature type="non-terminal residue" evidence="2">
    <location>
        <position position="1"/>
    </location>
</feature>
<dbReference type="InterPro" id="IPR012340">
    <property type="entry name" value="NA-bd_OB-fold"/>
</dbReference>
<dbReference type="EMBL" id="JAMKFB020000001">
    <property type="protein sequence ID" value="KAL0203123.1"/>
    <property type="molecule type" value="Genomic_DNA"/>
</dbReference>
<dbReference type="PROSITE" id="PS50126">
    <property type="entry name" value="S1"/>
    <property type="match status" value="1"/>
</dbReference>
<comment type="caution">
    <text evidence="2">The sequence shown here is derived from an EMBL/GenBank/DDBJ whole genome shotgun (WGS) entry which is preliminary data.</text>
</comment>
<evidence type="ECO:0000313" key="2">
    <source>
        <dbReference type="EMBL" id="KAL0203123.1"/>
    </source>
</evidence>
<dbReference type="InterPro" id="IPR003029">
    <property type="entry name" value="S1_domain"/>
</dbReference>
<evidence type="ECO:0000313" key="3">
    <source>
        <dbReference type="Proteomes" id="UP001529510"/>
    </source>
</evidence>
<keyword evidence="3" id="KW-1185">Reference proteome</keyword>
<dbReference type="Proteomes" id="UP001529510">
    <property type="component" value="Unassembled WGS sequence"/>
</dbReference>
<feature type="domain" description="S1 motif" evidence="1">
    <location>
        <begin position="88"/>
        <end position="142"/>
    </location>
</feature>
<dbReference type="Pfam" id="PF00575">
    <property type="entry name" value="S1"/>
    <property type="match status" value="1"/>
</dbReference>
<organism evidence="2 3">
    <name type="scientific">Cirrhinus mrigala</name>
    <name type="common">Mrigala</name>
    <dbReference type="NCBI Taxonomy" id="683832"/>
    <lineage>
        <taxon>Eukaryota</taxon>
        <taxon>Metazoa</taxon>
        <taxon>Chordata</taxon>
        <taxon>Craniata</taxon>
        <taxon>Vertebrata</taxon>
        <taxon>Euteleostomi</taxon>
        <taxon>Actinopterygii</taxon>
        <taxon>Neopterygii</taxon>
        <taxon>Teleostei</taxon>
        <taxon>Ostariophysi</taxon>
        <taxon>Cypriniformes</taxon>
        <taxon>Cyprinidae</taxon>
        <taxon>Labeoninae</taxon>
        <taxon>Labeonini</taxon>
        <taxon>Cirrhinus</taxon>
    </lineage>
</organism>
<dbReference type="Gene3D" id="2.40.50.140">
    <property type="entry name" value="Nucleic acid-binding proteins"/>
    <property type="match status" value="1"/>
</dbReference>
<name>A0ABD0RX56_CIRMR</name>
<reference evidence="2 3" key="1">
    <citation type="submission" date="2024-05" db="EMBL/GenBank/DDBJ databases">
        <title>Genome sequencing and assembly of Indian major carp, Cirrhinus mrigala (Hamilton, 1822).</title>
        <authorList>
            <person name="Mohindra V."/>
            <person name="Chowdhury L.M."/>
            <person name="Lal K."/>
            <person name="Jena J.K."/>
        </authorList>
    </citation>
    <scope>NUCLEOTIDE SEQUENCE [LARGE SCALE GENOMIC DNA]</scope>
    <source>
        <strain evidence="2">CM1030</strain>
        <tissue evidence="2">Blood</tissue>
    </source>
</reference>
<dbReference type="AlphaFoldDB" id="A0ABD0RX56"/>
<feature type="non-terminal residue" evidence="2">
    <location>
        <position position="142"/>
    </location>
</feature>
<gene>
    <name evidence="2" type="ORF">M9458_001141</name>
</gene>
<proteinExistence type="predicted"/>
<accession>A0ABD0RX56</accession>
<sequence>GSKLTATIQYTDKDFAVVSLGDTGHMSIIPTHTHINDIFNSNKFHVGSCLNVTVEETSSNELGGLPLVACQEENAKPEQSKSNSTDPEEVVTGIVTKVKPTELLVTVLSGTKGTIHVSQIKESPEVGSLPTKVEARVIGGYT</sequence>